<evidence type="ECO:0000313" key="3">
    <source>
        <dbReference type="Proteomes" id="UP000824037"/>
    </source>
</evidence>
<comment type="caution">
    <text evidence="2">The sequence shown here is derived from an EMBL/GenBank/DDBJ whole genome shotgun (WGS) entry which is preliminary data.</text>
</comment>
<dbReference type="AlphaFoldDB" id="A0A9D2EBG6"/>
<reference evidence="2" key="2">
    <citation type="submission" date="2021-04" db="EMBL/GenBank/DDBJ databases">
        <authorList>
            <person name="Gilroy R."/>
        </authorList>
    </citation>
    <scope>NUCLEOTIDE SEQUENCE</scope>
    <source>
        <strain evidence="2">ChiGjej4B4-7305</strain>
    </source>
</reference>
<accession>A0A9D2EBG6</accession>
<gene>
    <name evidence="2" type="ORF">H9815_02260</name>
</gene>
<dbReference type="EMBL" id="DXBY01000046">
    <property type="protein sequence ID" value="HIZ34574.1"/>
    <property type="molecule type" value="Genomic_DNA"/>
</dbReference>
<proteinExistence type="predicted"/>
<dbReference type="Gene3D" id="1.10.10.10">
    <property type="entry name" value="Winged helix-like DNA-binding domain superfamily/Winged helix DNA-binding domain"/>
    <property type="match status" value="1"/>
</dbReference>
<dbReference type="InterPro" id="IPR036390">
    <property type="entry name" value="WH_DNA-bd_sf"/>
</dbReference>
<feature type="region of interest" description="Disordered" evidence="1">
    <location>
        <begin position="153"/>
        <end position="185"/>
    </location>
</feature>
<dbReference type="InterPro" id="IPR036388">
    <property type="entry name" value="WH-like_DNA-bd_sf"/>
</dbReference>
<dbReference type="Proteomes" id="UP000824037">
    <property type="component" value="Unassembled WGS sequence"/>
</dbReference>
<feature type="compositionally biased region" description="Basic and acidic residues" evidence="1">
    <location>
        <begin position="153"/>
        <end position="162"/>
    </location>
</feature>
<organism evidence="2 3">
    <name type="scientific">Candidatus Ruania gallistercoris</name>
    <dbReference type="NCBI Taxonomy" id="2838746"/>
    <lineage>
        <taxon>Bacteria</taxon>
        <taxon>Bacillati</taxon>
        <taxon>Actinomycetota</taxon>
        <taxon>Actinomycetes</taxon>
        <taxon>Micrococcales</taxon>
        <taxon>Ruaniaceae</taxon>
        <taxon>Ruania</taxon>
    </lineage>
</organism>
<dbReference type="SUPFAM" id="SSF46785">
    <property type="entry name" value="Winged helix' DNA-binding domain"/>
    <property type="match status" value="1"/>
</dbReference>
<sequence length="257" mass="26832">MRVTDPDPTTARTSARRQAVLRVLTEAHRPLTSAEIAAQLEVHKNTVRFHLESLVGAGQVEQAELVSSGPGRPAQAFRAVRAMDPGGPRFYQFLAGVLTDALLEEPDGAARAVQAGRRWGHRIAATAPDPITGVDTAVDRLAGLLQSFGFAPERDGGAHREGAGGSGVAAGSGEPAQLAEPSGSDRSAVLPPLAVRHCPFLELAAGHQEIVCPVHLGLMRGALEGWGAPVRADALEPFAEPDRCLVHLSAGAATTDH</sequence>
<dbReference type="Pfam" id="PF12840">
    <property type="entry name" value="HTH_20"/>
    <property type="match status" value="1"/>
</dbReference>
<evidence type="ECO:0000313" key="2">
    <source>
        <dbReference type="EMBL" id="HIZ34574.1"/>
    </source>
</evidence>
<evidence type="ECO:0000256" key="1">
    <source>
        <dbReference type="SAM" id="MobiDB-lite"/>
    </source>
</evidence>
<reference evidence="2" key="1">
    <citation type="journal article" date="2021" name="PeerJ">
        <title>Extensive microbial diversity within the chicken gut microbiome revealed by metagenomics and culture.</title>
        <authorList>
            <person name="Gilroy R."/>
            <person name="Ravi A."/>
            <person name="Getino M."/>
            <person name="Pursley I."/>
            <person name="Horton D.L."/>
            <person name="Alikhan N.F."/>
            <person name="Baker D."/>
            <person name="Gharbi K."/>
            <person name="Hall N."/>
            <person name="Watson M."/>
            <person name="Adriaenssens E.M."/>
            <person name="Foster-Nyarko E."/>
            <person name="Jarju S."/>
            <person name="Secka A."/>
            <person name="Antonio M."/>
            <person name="Oren A."/>
            <person name="Chaudhuri R.R."/>
            <person name="La Ragione R."/>
            <person name="Hildebrand F."/>
            <person name="Pallen M.J."/>
        </authorList>
    </citation>
    <scope>NUCLEOTIDE SEQUENCE</scope>
    <source>
        <strain evidence="2">ChiGjej4B4-7305</strain>
    </source>
</reference>
<name>A0A9D2EBG6_9MICO</name>
<protein>
    <submittedName>
        <fullName evidence="2">Helix-turn-helix domain-containing protein</fullName>
    </submittedName>
</protein>